<protein>
    <submittedName>
        <fullName evidence="3">DUF2059 domain-containing protein</fullName>
    </submittedName>
</protein>
<name>A0A4Y7X9Y6_9GAMM</name>
<dbReference type="EMBL" id="SNTY01000058">
    <property type="protein sequence ID" value="TEU24742.1"/>
    <property type="molecule type" value="Genomic_DNA"/>
</dbReference>
<feature type="chain" id="PRO_5021252992" evidence="1">
    <location>
        <begin position="20"/>
        <end position="149"/>
    </location>
</feature>
<evidence type="ECO:0000256" key="1">
    <source>
        <dbReference type="SAM" id="SignalP"/>
    </source>
</evidence>
<keyword evidence="4" id="KW-1185">Reference proteome</keyword>
<dbReference type="RefSeq" id="WP_134245095.1">
    <property type="nucleotide sequence ID" value="NZ_SNTY01000058.1"/>
</dbReference>
<evidence type="ECO:0000259" key="2">
    <source>
        <dbReference type="Pfam" id="PF09832"/>
    </source>
</evidence>
<gene>
    <name evidence="3" type="ORF">E2B99_11630</name>
</gene>
<dbReference type="STRING" id="1120977.GCA_000619845_01594"/>
<reference evidence="3 4" key="1">
    <citation type="submission" date="2019-03" db="EMBL/GenBank/DDBJ databases">
        <title>Alkanindiges illinoisensis: a potential pathogenic isolated from ascites of a gastric cancer patient with abdominal metastasis.</title>
        <authorList>
            <person name="Hu X."/>
            <person name="Yang B."/>
            <person name="Yan X."/>
            <person name="Lin L."/>
            <person name="Zhao H."/>
            <person name="Zhou F."/>
            <person name="Su B."/>
            <person name="Chen J."/>
            <person name="Rui Y."/>
            <person name="Wang Q."/>
            <person name="Zheng L."/>
        </authorList>
    </citation>
    <scope>NUCLEOTIDE SEQUENCE [LARGE SCALE GENOMIC DNA]</scope>
    <source>
        <strain evidence="3 4">NFYY 23406</strain>
    </source>
</reference>
<feature type="domain" description="DUF2059" evidence="2">
    <location>
        <begin position="79"/>
        <end position="127"/>
    </location>
</feature>
<dbReference type="InterPro" id="IPR018637">
    <property type="entry name" value="DUF2059"/>
</dbReference>
<accession>A0A4Y7X9Y6</accession>
<dbReference type="Proteomes" id="UP000297834">
    <property type="component" value="Unassembled WGS sequence"/>
</dbReference>
<proteinExistence type="predicted"/>
<organism evidence="3 4">
    <name type="scientific">Alkanindiges illinoisensis</name>
    <dbReference type="NCBI Taxonomy" id="197183"/>
    <lineage>
        <taxon>Bacteria</taxon>
        <taxon>Pseudomonadati</taxon>
        <taxon>Pseudomonadota</taxon>
        <taxon>Gammaproteobacteria</taxon>
        <taxon>Moraxellales</taxon>
        <taxon>Moraxellaceae</taxon>
        <taxon>Alkanindiges</taxon>
    </lineage>
</organism>
<dbReference type="AlphaFoldDB" id="A0A4Y7X9Y6"/>
<comment type="caution">
    <text evidence="3">The sequence shown here is derived from an EMBL/GenBank/DDBJ whole genome shotgun (WGS) entry which is preliminary data.</text>
</comment>
<keyword evidence="1" id="KW-0732">Signal</keyword>
<dbReference type="OrthoDB" id="6710556at2"/>
<evidence type="ECO:0000313" key="4">
    <source>
        <dbReference type="Proteomes" id="UP000297834"/>
    </source>
</evidence>
<evidence type="ECO:0000313" key="3">
    <source>
        <dbReference type="EMBL" id="TEU24742.1"/>
    </source>
</evidence>
<sequence length="149" mass="16290">MKPLLALILAGLWVSPSYAALNNLTPEKLALAQQIVTLDNSKKMLQATIQSVIQQTRSSFPPDTPESFFTNLEQNIDQEKMLSDLIQAYGSIYSEQDMKALIGFYQSPGGQQVAAKYPAVAVKLADLSSDSLHEAIHKTLQQLQSSPAP</sequence>
<feature type="signal peptide" evidence="1">
    <location>
        <begin position="1"/>
        <end position="19"/>
    </location>
</feature>
<dbReference type="Pfam" id="PF09832">
    <property type="entry name" value="DUF2059"/>
    <property type="match status" value="1"/>
</dbReference>